<feature type="signal peptide" evidence="7">
    <location>
        <begin position="1"/>
        <end position="20"/>
    </location>
</feature>
<name>A0ABT1D5V4_9PROT</name>
<feature type="chain" id="PRO_5045408249" description="Beta-lactamase" evidence="7">
    <location>
        <begin position="21"/>
        <end position="278"/>
    </location>
</feature>
<reference evidence="9 10" key="1">
    <citation type="submission" date="2021-12" db="EMBL/GenBank/DDBJ databases">
        <title>Siccirubricoccus leaddurans sp. nov., a high concentration Zn2+ tolerance bacterium.</title>
        <authorList>
            <person name="Cao Y."/>
        </authorList>
    </citation>
    <scope>NUCLEOTIDE SEQUENCE [LARGE SCALE GENOMIC DNA]</scope>
    <source>
        <strain evidence="9 10">KC 17139</strain>
    </source>
</reference>
<organism evidence="9 10">
    <name type="scientific">Siccirubricoccus soli</name>
    <dbReference type="NCBI Taxonomy" id="2899147"/>
    <lineage>
        <taxon>Bacteria</taxon>
        <taxon>Pseudomonadati</taxon>
        <taxon>Pseudomonadota</taxon>
        <taxon>Alphaproteobacteria</taxon>
        <taxon>Acetobacterales</taxon>
        <taxon>Roseomonadaceae</taxon>
        <taxon>Siccirubricoccus</taxon>
    </lineage>
</organism>
<sequence length="278" mass="29028">MPIPRRALFATPLLTLPAQAQPAPFAALEARHGGQLGVAVLDTGSGRGLAHRPDERFPLTSTFKFLAAALVLARVDAGEERLDRHLAYGESALVTYSPVTGPAAARGGLTIGEACEAAVILSDNTAGNLMLDSFGGPAGLTAWLRRIGDAETRLDRRETELNEAAPGDPRDTTTPAAMLATMRKLLLGEVLSPASRARLLGGLEACRTGDRRLRAGFPAGWRAGDKTGSGNRNATNDIAIAHPPGRAPLLVAAYYIGAEAPMAQREAVLAEVGRLASA</sequence>
<keyword evidence="5 6" id="KW-0046">Antibiotic resistance</keyword>
<keyword evidence="10" id="KW-1185">Reference proteome</keyword>
<feature type="domain" description="Beta-lactamase class A catalytic" evidence="8">
    <location>
        <begin position="37"/>
        <end position="254"/>
    </location>
</feature>
<keyword evidence="7" id="KW-0732">Signal</keyword>
<dbReference type="PANTHER" id="PTHR35333:SF3">
    <property type="entry name" value="BETA-LACTAMASE-TYPE TRANSPEPTIDASE FOLD CONTAINING PROTEIN"/>
    <property type="match status" value="1"/>
</dbReference>
<comment type="caution">
    <text evidence="9">The sequence shown here is derived from an EMBL/GenBank/DDBJ whole genome shotgun (WGS) entry which is preliminary data.</text>
</comment>
<evidence type="ECO:0000256" key="7">
    <source>
        <dbReference type="SAM" id="SignalP"/>
    </source>
</evidence>
<evidence type="ECO:0000256" key="5">
    <source>
        <dbReference type="ARBA" id="ARBA00023251"/>
    </source>
</evidence>
<evidence type="ECO:0000313" key="10">
    <source>
        <dbReference type="Proteomes" id="UP001523392"/>
    </source>
</evidence>
<dbReference type="Proteomes" id="UP001523392">
    <property type="component" value="Unassembled WGS sequence"/>
</dbReference>
<evidence type="ECO:0000259" key="8">
    <source>
        <dbReference type="Pfam" id="PF13354"/>
    </source>
</evidence>
<dbReference type="InterPro" id="IPR045155">
    <property type="entry name" value="Beta-lactam_cat"/>
</dbReference>
<dbReference type="Gene3D" id="3.40.710.10">
    <property type="entry name" value="DD-peptidase/beta-lactamase superfamily"/>
    <property type="match status" value="1"/>
</dbReference>
<accession>A0ABT1D5V4</accession>
<dbReference type="PANTHER" id="PTHR35333">
    <property type="entry name" value="BETA-LACTAMASE"/>
    <property type="match status" value="1"/>
</dbReference>
<gene>
    <name evidence="9" type="primary">bla</name>
    <name evidence="9" type="ORF">JYK14_14195</name>
</gene>
<evidence type="ECO:0000256" key="2">
    <source>
        <dbReference type="ARBA" id="ARBA00009009"/>
    </source>
</evidence>
<evidence type="ECO:0000256" key="4">
    <source>
        <dbReference type="ARBA" id="ARBA00022801"/>
    </source>
</evidence>
<dbReference type="SUPFAM" id="SSF56601">
    <property type="entry name" value="beta-lactamase/transpeptidase-like"/>
    <property type="match status" value="1"/>
</dbReference>
<dbReference type="InterPro" id="IPR023650">
    <property type="entry name" value="Beta-lactam_class-A_AS"/>
</dbReference>
<evidence type="ECO:0000313" key="9">
    <source>
        <dbReference type="EMBL" id="MCO6417308.1"/>
    </source>
</evidence>
<protein>
    <recommendedName>
        <fullName evidence="3 6">Beta-lactamase</fullName>
        <ecNumber evidence="3 6">3.5.2.6</ecNumber>
    </recommendedName>
</protein>
<evidence type="ECO:0000256" key="3">
    <source>
        <dbReference type="ARBA" id="ARBA00012865"/>
    </source>
</evidence>
<dbReference type="Pfam" id="PF13354">
    <property type="entry name" value="Beta-lactamase2"/>
    <property type="match status" value="1"/>
</dbReference>
<dbReference type="EC" id="3.5.2.6" evidence="3 6"/>
<dbReference type="EMBL" id="JAFIRR010000086">
    <property type="protein sequence ID" value="MCO6417308.1"/>
    <property type="molecule type" value="Genomic_DNA"/>
</dbReference>
<dbReference type="RefSeq" id="WP_252953939.1">
    <property type="nucleotide sequence ID" value="NZ_JAFIRR010000086.1"/>
</dbReference>
<dbReference type="NCBIfam" id="NF033103">
    <property type="entry name" value="bla_class_A"/>
    <property type="match status" value="1"/>
</dbReference>
<dbReference type="PROSITE" id="PS00146">
    <property type="entry name" value="BETA_LACTAMASE_A"/>
    <property type="match status" value="1"/>
</dbReference>
<comment type="similarity">
    <text evidence="2 6">Belongs to the class-A beta-lactamase family.</text>
</comment>
<dbReference type="InterPro" id="IPR000871">
    <property type="entry name" value="Beta-lactam_class-A"/>
</dbReference>
<evidence type="ECO:0000256" key="6">
    <source>
        <dbReference type="RuleBase" id="RU361140"/>
    </source>
</evidence>
<keyword evidence="4 6" id="KW-0378">Hydrolase</keyword>
<evidence type="ECO:0000256" key="1">
    <source>
        <dbReference type="ARBA" id="ARBA00001526"/>
    </source>
</evidence>
<proteinExistence type="inferred from homology"/>
<dbReference type="PRINTS" id="PR00118">
    <property type="entry name" value="BLACTAMASEA"/>
</dbReference>
<dbReference type="InterPro" id="IPR012338">
    <property type="entry name" value="Beta-lactam/transpept-like"/>
</dbReference>
<comment type="catalytic activity">
    <reaction evidence="1 6">
        <text>a beta-lactam + H2O = a substituted beta-amino acid</text>
        <dbReference type="Rhea" id="RHEA:20401"/>
        <dbReference type="ChEBI" id="CHEBI:15377"/>
        <dbReference type="ChEBI" id="CHEBI:35627"/>
        <dbReference type="ChEBI" id="CHEBI:140347"/>
        <dbReference type="EC" id="3.5.2.6"/>
    </reaction>
</comment>